<evidence type="ECO:0000256" key="2">
    <source>
        <dbReference type="ARBA" id="ARBA00022475"/>
    </source>
</evidence>
<dbReference type="OrthoDB" id="9804822at2"/>
<dbReference type="STRING" id="1235591.CAK95_08265"/>
<dbReference type="AlphaFoldDB" id="A0A1W6ZPA9"/>
<dbReference type="GO" id="GO:0005886">
    <property type="term" value="C:plasma membrane"/>
    <property type="evidence" value="ECO:0007669"/>
    <property type="project" value="UniProtKB-SubCell"/>
</dbReference>
<keyword evidence="3" id="KW-0812">Transmembrane</keyword>
<proteinExistence type="predicted"/>
<evidence type="ECO:0000313" key="6">
    <source>
        <dbReference type="EMBL" id="ARP99077.1"/>
    </source>
</evidence>
<dbReference type="Proteomes" id="UP000194137">
    <property type="component" value="Chromosome"/>
</dbReference>
<sequence length="203" mass="21333">MTQFAFLSFAMVLLVAVISPGPAVAAIIARVMARGTDGIVAFCAGLVLGDLIWLCCAMFGLAALAALFQPVFLIVKYCGAAYLLYLAWKLWTGAGAPVAAEPVRGQGRQLFGAALLLSMGNPKMMLFYLALLPTLIDLTQLTLTDMAELAVIVALVVSIVLTGYVVLAAQARRLFTRPRAVQTVNRTASVAMAGAAAAIIARN</sequence>
<keyword evidence="2" id="KW-1003">Cell membrane</keyword>
<evidence type="ECO:0000256" key="5">
    <source>
        <dbReference type="ARBA" id="ARBA00023136"/>
    </source>
</evidence>
<accession>A0A1W6ZPA9</accession>
<organism evidence="6 7">
    <name type="scientific">Pseudorhodoplanes sinuspersici</name>
    <dbReference type="NCBI Taxonomy" id="1235591"/>
    <lineage>
        <taxon>Bacteria</taxon>
        <taxon>Pseudomonadati</taxon>
        <taxon>Pseudomonadota</taxon>
        <taxon>Alphaproteobacteria</taxon>
        <taxon>Hyphomicrobiales</taxon>
        <taxon>Pseudorhodoplanes</taxon>
    </lineage>
</organism>
<dbReference type="Pfam" id="PF01810">
    <property type="entry name" value="LysE"/>
    <property type="match status" value="1"/>
</dbReference>
<dbReference type="PANTHER" id="PTHR30086">
    <property type="entry name" value="ARGININE EXPORTER PROTEIN ARGO"/>
    <property type="match status" value="1"/>
</dbReference>
<dbReference type="PANTHER" id="PTHR30086:SF20">
    <property type="entry name" value="ARGININE EXPORTER PROTEIN ARGO-RELATED"/>
    <property type="match status" value="1"/>
</dbReference>
<dbReference type="KEGG" id="psin:CAK95_08265"/>
<evidence type="ECO:0000256" key="1">
    <source>
        <dbReference type="ARBA" id="ARBA00004651"/>
    </source>
</evidence>
<evidence type="ECO:0000313" key="7">
    <source>
        <dbReference type="Proteomes" id="UP000194137"/>
    </source>
</evidence>
<evidence type="ECO:0000256" key="3">
    <source>
        <dbReference type="ARBA" id="ARBA00022692"/>
    </source>
</evidence>
<name>A0A1W6ZPA9_9HYPH</name>
<keyword evidence="7" id="KW-1185">Reference proteome</keyword>
<dbReference type="InterPro" id="IPR001123">
    <property type="entry name" value="LeuE-type"/>
</dbReference>
<dbReference type="GO" id="GO:0015171">
    <property type="term" value="F:amino acid transmembrane transporter activity"/>
    <property type="evidence" value="ECO:0007669"/>
    <property type="project" value="TreeGrafter"/>
</dbReference>
<dbReference type="RefSeq" id="WP_086087486.1">
    <property type="nucleotide sequence ID" value="NZ_CP021112.1"/>
</dbReference>
<protein>
    <submittedName>
        <fullName evidence="6">Uncharacterized protein</fullName>
    </submittedName>
</protein>
<gene>
    <name evidence="6" type="ORF">CAK95_08265</name>
</gene>
<evidence type="ECO:0000256" key="4">
    <source>
        <dbReference type="ARBA" id="ARBA00022989"/>
    </source>
</evidence>
<comment type="subcellular location">
    <subcellularLocation>
        <location evidence="1">Cell membrane</location>
        <topology evidence="1">Multi-pass membrane protein</topology>
    </subcellularLocation>
</comment>
<keyword evidence="4" id="KW-1133">Transmembrane helix</keyword>
<reference evidence="6 7" key="1">
    <citation type="submission" date="2017-05" db="EMBL/GenBank/DDBJ databases">
        <title>Full genome sequence of Pseudorhodoplanes sinuspersici.</title>
        <authorList>
            <person name="Dastgheib S.M.M."/>
            <person name="Shavandi M."/>
            <person name="Tirandaz H."/>
        </authorList>
    </citation>
    <scope>NUCLEOTIDE SEQUENCE [LARGE SCALE GENOMIC DNA]</scope>
    <source>
        <strain evidence="6 7">RIPI110</strain>
    </source>
</reference>
<keyword evidence="5" id="KW-0472">Membrane</keyword>
<dbReference type="EMBL" id="CP021112">
    <property type="protein sequence ID" value="ARP99077.1"/>
    <property type="molecule type" value="Genomic_DNA"/>
</dbReference>